<dbReference type="InParanoid" id="D6TWD3"/>
<comment type="caution">
    <text evidence="1">The sequence shown here is derived from an EMBL/GenBank/DDBJ whole genome shotgun (WGS) entry which is preliminary data.</text>
</comment>
<reference evidence="1 2" key="1">
    <citation type="journal article" date="2011" name="Stand. Genomic Sci.">
        <title>Non-contiguous finished genome sequence and contextual data of the filamentous soil bacterium Ktedonobacter racemifer type strain (SOSP1-21).</title>
        <authorList>
            <person name="Chang Y.J."/>
            <person name="Land M."/>
            <person name="Hauser L."/>
            <person name="Chertkov O."/>
            <person name="Del Rio T.G."/>
            <person name="Nolan M."/>
            <person name="Copeland A."/>
            <person name="Tice H."/>
            <person name="Cheng J.F."/>
            <person name="Lucas S."/>
            <person name="Han C."/>
            <person name="Goodwin L."/>
            <person name="Pitluck S."/>
            <person name="Ivanova N."/>
            <person name="Ovchinikova G."/>
            <person name="Pati A."/>
            <person name="Chen A."/>
            <person name="Palaniappan K."/>
            <person name="Mavromatis K."/>
            <person name="Liolios K."/>
            <person name="Brettin T."/>
            <person name="Fiebig A."/>
            <person name="Rohde M."/>
            <person name="Abt B."/>
            <person name="Goker M."/>
            <person name="Detter J.C."/>
            <person name="Woyke T."/>
            <person name="Bristow J."/>
            <person name="Eisen J.A."/>
            <person name="Markowitz V."/>
            <person name="Hugenholtz P."/>
            <person name="Kyrpides N.C."/>
            <person name="Klenk H.P."/>
            <person name="Lapidus A."/>
        </authorList>
    </citation>
    <scope>NUCLEOTIDE SEQUENCE [LARGE SCALE GENOMIC DNA]</scope>
    <source>
        <strain evidence="2">DSM 44963</strain>
    </source>
</reference>
<dbReference type="AlphaFoldDB" id="D6TWD3"/>
<dbReference type="EMBL" id="ADVG01000003">
    <property type="protein sequence ID" value="EFH84516.1"/>
    <property type="molecule type" value="Genomic_DNA"/>
</dbReference>
<dbReference type="Proteomes" id="UP000004508">
    <property type="component" value="Unassembled WGS sequence"/>
</dbReference>
<keyword evidence="2" id="KW-1185">Reference proteome</keyword>
<organism evidence="1 2">
    <name type="scientific">Ktedonobacter racemifer DSM 44963</name>
    <dbReference type="NCBI Taxonomy" id="485913"/>
    <lineage>
        <taxon>Bacteria</taxon>
        <taxon>Bacillati</taxon>
        <taxon>Chloroflexota</taxon>
        <taxon>Ktedonobacteria</taxon>
        <taxon>Ktedonobacterales</taxon>
        <taxon>Ktedonobacteraceae</taxon>
        <taxon>Ktedonobacter</taxon>
    </lineage>
</organism>
<evidence type="ECO:0000313" key="2">
    <source>
        <dbReference type="Proteomes" id="UP000004508"/>
    </source>
</evidence>
<accession>D6TWD3</accession>
<dbReference type="STRING" id="485913.Krac_5582"/>
<gene>
    <name evidence="1" type="ORF">Krac_5582</name>
</gene>
<evidence type="ECO:0000313" key="1">
    <source>
        <dbReference type="EMBL" id="EFH84516.1"/>
    </source>
</evidence>
<protein>
    <submittedName>
        <fullName evidence="1">Uncharacterized protein</fullName>
    </submittedName>
</protein>
<name>D6TWD3_KTERA</name>
<sequence>MKTLYGQVLKNHEEVLSAQGQLLSLLPEILEKSGRRLKIFSEESPLKDLK</sequence>
<proteinExistence type="predicted"/>